<keyword evidence="2" id="KW-0732">Signal</keyword>
<dbReference type="InterPro" id="IPR052270">
    <property type="entry name" value="CACF_protein"/>
</dbReference>
<dbReference type="PANTHER" id="PTHR22028">
    <property type="entry name" value="SFI1 SPINDLE BODY DOMAIN-CONTAINING PROTEIN-RELATED"/>
    <property type="match status" value="1"/>
</dbReference>
<reference evidence="4" key="1">
    <citation type="journal article" date="2016" name="Nat. Commun.">
        <title>The Gonium pectorale genome demonstrates co-option of cell cycle regulation during the evolution of multicellularity.</title>
        <authorList>
            <person name="Hanschen E.R."/>
            <person name="Marriage T.N."/>
            <person name="Ferris P.J."/>
            <person name="Hamaji T."/>
            <person name="Toyoda A."/>
            <person name="Fujiyama A."/>
            <person name="Neme R."/>
            <person name="Noguchi H."/>
            <person name="Minakuchi Y."/>
            <person name="Suzuki M."/>
            <person name="Kawai-Toyooka H."/>
            <person name="Smith D.R."/>
            <person name="Sparks H."/>
            <person name="Anderson J."/>
            <person name="Bakaric R."/>
            <person name="Luria V."/>
            <person name="Karger A."/>
            <person name="Kirschner M.W."/>
            <person name="Durand P.M."/>
            <person name="Michod R.E."/>
            <person name="Nozaki H."/>
            <person name="Olson B.J."/>
        </authorList>
    </citation>
    <scope>NUCLEOTIDE SEQUENCE [LARGE SCALE GENOMIC DNA]</scope>
    <source>
        <strain evidence="4">NIES-2863</strain>
    </source>
</reference>
<feature type="chain" id="PRO_5007562219" description="Sfi1 spindle body domain-containing protein" evidence="2">
    <location>
        <begin position="25"/>
        <end position="1905"/>
    </location>
</feature>
<feature type="compositionally biased region" description="Low complexity" evidence="1">
    <location>
        <begin position="1796"/>
        <end position="1816"/>
    </location>
</feature>
<protein>
    <recommendedName>
        <fullName evidence="5">Sfi1 spindle body domain-containing protein</fullName>
    </recommendedName>
</protein>
<evidence type="ECO:0000313" key="3">
    <source>
        <dbReference type="EMBL" id="KXZ52960.1"/>
    </source>
</evidence>
<feature type="region of interest" description="Disordered" evidence="1">
    <location>
        <begin position="1769"/>
        <end position="1816"/>
    </location>
</feature>
<gene>
    <name evidence="3" type="ORF">GPECTOR_8g333</name>
</gene>
<feature type="compositionally biased region" description="Polar residues" evidence="1">
    <location>
        <begin position="1875"/>
        <end position="1891"/>
    </location>
</feature>
<feature type="compositionally biased region" description="Low complexity" evidence="1">
    <location>
        <begin position="1647"/>
        <end position="1671"/>
    </location>
</feature>
<dbReference type="EMBL" id="LSYV01000009">
    <property type="protein sequence ID" value="KXZ52960.1"/>
    <property type="molecule type" value="Genomic_DNA"/>
</dbReference>
<dbReference type="STRING" id="33097.A0A150GUE8"/>
<dbReference type="Proteomes" id="UP000075714">
    <property type="component" value="Unassembled WGS sequence"/>
</dbReference>
<feature type="region of interest" description="Disordered" evidence="1">
    <location>
        <begin position="1832"/>
        <end position="1895"/>
    </location>
</feature>
<proteinExistence type="predicted"/>
<evidence type="ECO:0000313" key="4">
    <source>
        <dbReference type="Proteomes" id="UP000075714"/>
    </source>
</evidence>
<feature type="signal peptide" evidence="2">
    <location>
        <begin position="1"/>
        <end position="24"/>
    </location>
</feature>
<name>A0A150GUE8_GONPE</name>
<comment type="caution">
    <text evidence="3">The sequence shown here is derived from an EMBL/GenBank/DDBJ whole genome shotgun (WGS) entry which is preliminary data.</text>
</comment>
<accession>A0A150GUE8</accession>
<sequence>MRRRSRQAAARRAMLKRWASLVLGAWWDMVLERRQLALSFQLIMRNEVHRLLRQSFKRLSREHDRLQRADAGRDIVLRGLVVRTLRHWRALTEVRRSRAEWRAQRLYEAAVERKHRLLLAWLDVASLMAEHRRIVHASLVKVHRRLAGNILRAWRERVLSSVVKRMKVLAAALSWERGSLVKVHRRLAGNILRAWRERVLSSVVKRMKVLAAALSWERGMKARAWRGWRNRVHSSKAIADDFALAARHYQTRRMSLCFNVLLAIWHGYQERLTRALFFRSHKNDLAKAEVLAAWRELVGWLQWKNDKIRRALAHRRSQLLAGSLYGWYYITRHIVASKRSVAAAVLHWGRKQRAAVFAAWRAWAAHHRELMERAEGYCLLRETRTKELVLLAFKANVIRKARIAGALAHHRRYVARLVLSGWLLRMLLAGEWAQRMEAVGVKIQRQRLFDAFASLRGAVEYRRYKLGMLHAALRFWRLARQRSALDGLRWHAMRRRLKRAVALRGQLSTAAWALRVWRERTYYRKRLRFRYELAVAGNRRAALKRGLEQWRSYLKYRAARKAQLNRAARHWLHGTAGRAFRSWHEYHRHLHDAKEHARNIVRRWRKRDAADALRAFAENVARRRRKRGADNFFRRAHARRTIRAWREYLKLRDAGEFWRLNSLAGAFGAWREHALWKRHLYGIGRRVAGRWQHLMAAMAFSAWRAYATRRRHYRTLGMLLASRTRRGLLHTIISSWSTFATLSVRNKLLAAELSRRARLHALRAMLYGWHDVVVRRKYLRAVGYTIAARHLGLVKEAAFKAWHEYGEYLKRLREASEEVRIRLGREALGGLFDAWRDYAGYKAHLRAVSVEVTARLQHNTLSGIFGAWHEHATYVAHLRAVSEYVSDRLQRGTLFGVFDAWHAWAAYSTHLRIVSEQVISRLQLGTLSGILEAWRSFATKSARLRSLSSAITSRLRDKTVSGVFGWWRTWAADSARLRRKCTTLSSRLQRRTLWGILSGWRTFAKSAVRLRAISQHLATRLQQRTLSGVFTAWRQYAAYSARLHSIERGIAARVQRRSLGGWLLAWREYAAYSARLRTASRLVSGRLRRGTLGGIFGAWRSHAGHMAALKSLLERVLLRTAALAFFGWKEYTMEKARRRAQAAAIQERLRAEPALSETAAYAATRIRNFPLAVAFYTWFDQAKEARYLRDKTTKAVLLYAVLHAWRRATRQLARLKGILARIMAREMAMAWLGWRELVLATRARSQGWRGVIAEARRGAYLAEELHRRFAAQGWRERAQERRQARERLWQAARVLLFGSLARAFSAWLQHTQAMVIKRAVFVRKQRALAEALRRGDELAARRGAELLELAFRSWRLRAGIFREVSRRLRAVQGRTLAIAFEDWREYAGTKRARAMKQVAVLRLRLLARPLRAWRVASARSAEEAATKLALAAAHHRETLLDTALMSWRRHHELFAVRCEALRRALAAAGEAVDAGLLVRAWDAWIGSMSRRLTVLALAEQASRRRKRRMLSGAFEVWLQYTQAMRDGGIDPGSPYMSPRERGTERRLVTRMAALAGNEQAIAAMDASNPALLDGLYPSAALQAAQARRQEVSAFLSLTRRAASAGRARPTPSDVARGRDQSARDWPPRGDWLRERDREQGHGRRRSLGGTSAGSKASGSSQDGSASTAISSGAGGADLVDRAMQIVRATPGLLSPGKGRGLASGLTPAHIHFATNALRKSTTAVAAEDVPDGSPYNDRLDLRALYNNAAAAQPISAAFGGFLTGQQPVPSPAPLSRPATPLTASVPIAPRRIDFTAARGSSGPSQPPSSVRSSAGGSGSGAAYYGYGTPSQSSHPYAAQQSMPVELGSEAESVAGSDALGPAALGSRTGPFLDSSAPSRQSSLTLARSRSGSMGGFNDIGLGRFA</sequence>
<evidence type="ECO:0000256" key="2">
    <source>
        <dbReference type="SAM" id="SignalP"/>
    </source>
</evidence>
<feature type="compositionally biased region" description="Polar residues" evidence="1">
    <location>
        <begin position="1832"/>
        <end position="1842"/>
    </location>
</feature>
<evidence type="ECO:0000256" key="1">
    <source>
        <dbReference type="SAM" id="MobiDB-lite"/>
    </source>
</evidence>
<dbReference type="PANTHER" id="PTHR22028:SF9">
    <property type="entry name" value="SFI1 SPINDLE BODY DOMAIN-CONTAINING PROTEIN"/>
    <property type="match status" value="1"/>
</dbReference>
<feature type="compositionally biased region" description="Basic and acidic residues" evidence="1">
    <location>
        <begin position="1615"/>
        <end position="1641"/>
    </location>
</feature>
<dbReference type="OrthoDB" id="550045at2759"/>
<evidence type="ECO:0008006" key="5">
    <source>
        <dbReference type="Google" id="ProtNLM"/>
    </source>
</evidence>
<organism evidence="3 4">
    <name type="scientific">Gonium pectorale</name>
    <name type="common">Green alga</name>
    <dbReference type="NCBI Taxonomy" id="33097"/>
    <lineage>
        <taxon>Eukaryota</taxon>
        <taxon>Viridiplantae</taxon>
        <taxon>Chlorophyta</taxon>
        <taxon>core chlorophytes</taxon>
        <taxon>Chlorophyceae</taxon>
        <taxon>CS clade</taxon>
        <taxon>Chlamydomonadales</taxon>
        <taxon>Volvocaceae</taxon>
        <taxon>Gonium</taxon>
    </lineage>
</organism>
<feature type="region of interest" description="Disordered" evidence="1">
    <location>
        <begin position="1600"/>
        <end position="1671"/>
    </location>
</feature>
<dbReference type="GO" id="GO:0019902">
    <property type="term" value="F:phosphatase binding"/>
    <property type="evidence" value="ECO:0007669"/>
    <property type="project" value="TreeGrafter"/>
</dbReference>
<keyword evidence="4" id="KW-1185">Reference proteome</keyword>